<dbReference type="EMBL" id="SOHN01000009">
    <property type="protein sequence ID" value="TFD89035.1"/>
    <property type="molecule type" value="Genomic_DNA"/>
</dbReference>
<accession>A0A4R9BSQ2</accession>
<evidence type="ECO:0008006" key="4">
    <source>
        <dbReference type="Google" id="ProtNLM"/>
    </source>
</evidence>
<organism evidence="2 3">
    <name type="scientific">Cryobacterium serini</name>
    <dbReference type="NCBI Taxonomy" id="1259201"/>
    <lineage>
        <taxon>Bacteria</taxon>
        <taxon>Bacillati</taxon>
        <taxon>Actinomycetota</taxon>
        <taxon>Actinomycetes</taxon>
        <taxon>Micrococcales</taxon>
        <taxon>Microbacteriaceae</taxon>
        <taxon>Cryobacterium</taxon>
    </lineage>
</organism>
<keyword evidence="1" id="KW-0732">Signal</keyword>
<evidence type="ECO:0000256" key="1">
    <source>
        <dbReference type="SAM" id="SignalP"/>
    </source>
</evidence>
<evidence type="ECO:0000313" key="3">
    <source>
        <dbReference type="Proteomes" id="UP000297626"/>
    </source>
</evidence>
<dbReference type="RefSeq" id="WP_134529024.1">
    <property type="nucleotide sequence ID" value="NZ_SOHN01000009.1"/>
</dbReference>
<feature type="chain" id="PRO_5021029154" description="Ig-like domain-containing protein" evidence="1">
    <location>
        <begin position="33"/>
        <end position="823"/>
    </location>
</feature>
<dbReference type="Gene3D" id="2.60.40.2700">
    <property type="match status" value="3"/>
</dbReference>
<keyword evidence="3" id="KW-1185">Reference proteome</keyword>
<proteinExistence type="predicted"/>
<dbReference type="AlphaFoldDB" id="A0A4R9BSQ2"/>
<name>A0A4R9BSQ2_9MICO</name>
<sequence length="823" mass="86233">MIQRRRHLILFSLAVTAALSLVFGGVVTAAHADALVPTPVGSNIEVRPTDPNGNKGVYLLFNSVLEAGVTSVTTSTTGPAPVGFTLALDTPYFFYPATTAITSGPITICIQHIDYDVPDQMFSRDMIWQFVNGQWQELGYPPGNYCGEVASLDGPFAVGGTLKGDTPIGTNVFVNPSSYPTGASSSPLVIFDSVTTPGITTVSHPVSQPAPIAFDQRSSYYAFATTAEFSGQFRFCIDPLDLQFWNPYFTPSVRELETAYRSRMYQFELGVWNDITSSQGTSTCGRTTSFEPVMLGEPPAGITAVGSLVSLAPSGQDALNPPIRVEFDTVTSSGNTAVTESMIGPASTIFDTVTTPAFIELTTTATFTGRVLVCVQYLRSLFADGNRLFHFEGGRWQEISLGNREGILCGYATGLGMFTIGLPRAGSSPVGADVLVDLYTPAYPYAALTFDSITSDGITSSVLTPTGPAPTGFSTLTDPPVYLNLETTAGYSGNILVCLSFDASTLTTEQALSQHLYHFVAGAWQDITSQQSYGRVCGTTSSLSPFVVGEPLRAPSLALAPTPKITGTPQVGFQLTAVPGRWGPGVVDLSYQWKRNGAAIVGATGIKFQLSGAEAGESVSVTVTGTKTGYSATTRSSSPVLIAIGVLSETPVPEIVGATTVGKTLGLSTGVWRPAPVDLTVQWNRNGAPVVAATSSTYEVTAADLGGRITVTVTGTKVGYRSISTTSAATVPVGPGKLVGPIPSISGVPRVGQQLVAVPGVWTPAAALSYQWFRGATPVPGATAATYALTSMDRNYRMTVTVTASQAGYLSAVKKSGATPKVT</sequence>
<dbReference type="Proteomes" id="UP000297626">
    <property type="component" value="Unassembled WGS sequence"/>
</dbReference>
<reference evidence="2 3" key="1">
    <citation type="submission" date="2019-03" db="EMBL/GenBank/DDBJ databases">
        <title>Genomics of glacier-inhabiting Cryobacterium strains.</title>
        <authorList>
            <person name="Liu Q."/>
            <person name="Xin Y.-H."/>
        </authorList>
    </citation>
    <scope>NUCLEOTIDE SEQUENCE [LARGE SCALE GENOMIC DNA]</scope>
    <source>
        <strain evidence="2 3">Sr54</strain>
    </source>
</reference>
<evidence type="ECO:0000313" key="2">
    <source>
        <dbReference type="EMBL" id="TFD89035.1"/>
    </source>
</evidence>
<comment type="caution">
    <text evidence="2">The sequence shown here is derived from an EMBL/GenBank/DDBJ whole genome shotgun (WGS) entry which is preliminary data.</text>
</comment>
<gene>
    <name evidence="2" type="ORF">E3T51_06870</name>
</gene>
<feature type="signal peptide" evidence="1">
    <location>
        <begin position="1"/>
        <end position="32"/>
    </location>
</feature>
<protein>
    <recommendedName>
        <fullName evidence="4">Ig-like domain-containing protein</fullName>
    </recommendedName>
</protein>